<sequence>MIVIFSSCSNEDEGEKMAELSGKIKGMGKQPGEPEGPPFVVPPWFQIEEIRGSSLAEPEANSCIFDGTGEWMVLNVKFRNTEDEEKLLTIPAGTIIWPIGDVLVSTAHLYQGGIIIEKIVVKVPPTPSGSGGCNIKLLAYCINKSKEFSDPEMVYKFGNISNAPQIRNFLKLVEKKKLAYSAFDGSEPTAFSYGEITREIQEIIWNITDKDGLEKEDIEYLEKLPNK</sequence>
<accession>A0ABT8RC58</accession>
<organism evidence="1 2">
    <name type="scientific">Rhodocytophaga aerolata</name>
    <dbReference type="NCBI Taxonomy" id="455078"/>
    <lineage>
        <taxon>Bacteria</taxon>
        <taxon>Pseudomonadati</taxon>
        <taxon>Bacteroidota</taxon>
        <taxon>Cytophagia</taxon>
        <taxon>Cytophagales</taxon>
        <taxon>Rhodocytophagaceae</taxon>
        <taxon>Rhodocytophaga</taxon>
    </lineage>
</organism>
<name>A0ABT8RC58_9BACT</name>
<protein>
    <submittedName>
        <fullName evidence="1">Uncharacterized protein</fullName>
    </submittedName>
</protein>
<dbReference type="EMBL" id="JAUKPO010000021">
    <property type="protein sequence ID" value="MDO1449687.1"/>
    <property type="molecule type" value="Genomic_DNA"/>
</dbReference>
<gene>
    <name evidence="1" type="ORF">Q0590_25645</name>
</gene>
<proteinExistence type="predicted"/>
<dbReference type="Proteomes" id="UP001168528">
    <property type="component" value="Unassembled WGS sequence"/>
</dbReference>
<evidence type="ECO:0000313" key="2">
    <source>
        <dbReference type="Proteomes" id="UP001168528"/>
    </source>
</evidence>
<comment type="caution">
    <text evidence="1">The sequence shown here is derived from an EMBL/GenBank/DDBJ whole genome shotgun (WGS) entry which is preliminary data.</text>
</comment>
<evidence type="ECO:0000313" key="1">
    <source>
        <dbReference type="EMBL" id="MDO1449687.1"/>
    </source>
</evidence>
<dbReference type="RefSeq" id="WP_302040490.1">
    <property type="nucleotide sequence ID" value="NZ_JAUKPO010000021.1"/>
</dbReference>
<keyword evidence="2" id="KW-1185">Reference proteome</keyword>
<reference evidence="1" key="1">
    <citation type="submission" date="2023-07" db="EMBL/GenBank/DDBJ databases">
        <title>The genome sequence of Rhodocytophaga aerolata KACC 12507.</title>
        <authorList>
            <person name="Zhang X."/>
        </authorList>
    </citation>
    <scope>NUCLEOTIDE SEQUENCE</scope>
    <source>
        <strain evidence="1">KACC 12507</strain>
    </source>
</reference>